<reference evidence="1 2" key="1">
    <citation type="submission" date="2018-09" db="EMBL/GenBank/DDBJ databases">
        <title>YIM 75000 draft genome.</title>
        <authorList>
            <person name="Tang S."/>
            <person name="Feng Y."/>
        </authorList>
    </citation>
    <scope>NUCLEOTIDE SEQUENCE [LARGE SCALE GENOMIC DNA]</scope>
    <source>
        <strain evidence="1 2">YIM 75000</strain>
    </source>
</reference>
<dbReference type="OrthoDB" id="572274at2"/>
<protein>
    <submittedName>
        <fullName evidence="1">Uncharacterized protein</fullName>
    </submittedName>
</protein>
<proteinExistence type="predicted"/>
<name>A0A3A3ZN84_9ACTN</name>
<evidence type="ECO:0000313" key="2">
    <source>
        <dbReference type="Proteomes" id="UP000265614"/>
    </source>
</evidence>
<dbReference type="EMBL" id="QZEZ01000001">
    <property type="protein sequence ID" value="RJK98265.1"/>
    <property type="molecule type" value="Genomic_DNA"/>
</dbReference>
<sequence length="191" mass="21204">MDAATLQATDAFLVRQRITAMVNRYDVSAARPDWSAGEPVAFAQQKRMALREQITLYTDESRRAELCAFRARQVMDVRAQYDVTAPDGTVIGGFRKDFARSLLVSTFHLEQAGGPAATGSERNLLVALLRRVSDVPLAVHFDFTTVEGEPVLSSERTWGLRDAYRVSVHAPWLDRRLALSLAIGLDALLAR</sequence>
<keyword evidence="2" id="KW-1185">Reference proteome</keyword>
<evidence type="ECO:0000313" key="1">
    <source>
        <dbReference type="EMBL" id="RJK98265.1"/>
    </source>
</evidence>
<dbReference type="Proteomes" id="UP000265614">
    <property type="component" value="Unassembled WGS sequence"/>
</dbReference>
<organism evidence="1 2">
    <name type="scientific">Vallicoccus soli</name>
    <dbReference type="NCBI Taxonomy" id="2339232"/>
    <lineage>
        <taxon>Bacteria</taxon>
        <taxon>Bacillati</taxon>
        <taxon>Actinomycetota</taxon>
        <taxon>Actinomycetes</taxon>
        <taxon>Motilibacterales</taxon>
        <taxon>Vallicoccaceae</taxon>
        <taxon>Vallicoccus</taxon>
    </lineage>
</organism>
<accession>A0A3A3ZN84</accession>
<gene>
    <name evidence="1" type="ORF">D5H78_05085</name>
</gene>
<dbReference type="RefSeq" id="WP_119949190.1">
    <property type="nucleotide sequence ID" value="NZ_QZEZ01000001.1"/>
</dbReference>
<dbReference type="AlphaFoldDB" id="A0A3A3ZN84"/>
<comment type="caution">
    <text evidence="1">The sequence shown here is derived from an EMBL/GenBank/DDBJ whole genome shotgun (WGS) entry which is preliminary data.</text>
</comment>